<feature type="chain" id="PRO_5032280048" description="CUB domain-containing protein" evidence="4">
    <location>
        <begin position="20"/>
        <end position="631"/>
    </location>
</feature>
<dbReference type="Proteomes" id="UP000663879">
    <property type="component" value="Unassembled WGS sequence"/>
</dbReference>
<evidence type="ECO:0000313" key="7">
    <source>
        <dbReference type="Proteomes" id="UP000663879"/>
    </source>
</evidence>
<reference evidence="6" key="1">
    <citation type="submission" date="2021-02" db="EMBL/GenBank/DDBJ databases">
        <authorList>
            <person name="Nowell W R."/>
        </authorList>
    </citation>
    <scope>NUCLEOTIDE SEQUENCE</scope>
    <source>
        <strain evidence="6">Ploen Becks lab</strain>
    </source>
</reference>
<evidence type="ECO:0000313" key="6">
    <source>
        <dbReference type="EMBL" id="CAF0885595.1"/>
    </source>
</evidence>
<evidence type="ECO:0000259" key="5">
    <source>
        <dbReference type="PROSITE" id="PS01180"/>
    </source>
</evidence>
<feature type="disulfide bond" evidence="2">
    <location>
        <begin position="122"/>
        <end position="149"/>
    </location>
</feature>
<evidence type="ECO:0000256" key="2">
    <source>
        <dbReference type="PROSITE-ProRule" id="PRU00059"/>
    </source>
</evidence>
<gene>
    <name evidence="6" type="ORF">OXX778_LOCUS10645</name>
</gene>
<dbReference type="AlphaFoldDB" id="A0A813YKC0"/>
<dbReference type="OrthoDB" id="10020456at2759"/>
<keyword evidence="1 2" id="KW-1015">Disulfide bond</keyword>
<evidence type="ECO:0000256" key="1">
    <source>
        <dbReference type="ARBA" id="ARBA00023157"/>
    </source>
</evidence>
<dbReference type="CDD" id="cd22823">
    <property type="entry name" value="Gal_Rha_Lectin"/>
    <property type="match status" value="1"/>
</dbReference>
<dbReference type="InterPro" id="IPR000859">
    <property type="entry name" value="CUB_dom"/>
</dbReference>
<proteinExistence type="predicted"/>
<evidence type="ECO:0000256" key="3">
    <source>
        <dbReference type="SAM" id="Phobius"/>
    </source>
</evidence>
<dbReference type="Gene3D" id="2.60.120.290">
    <property type="entry name" value="Spermadhesin, CUB domain"/>
    <property type="match status" value="1"/>
</dbReference>
<keyword evidence="4" id="KW-0732">Signal</keyword>
<keyword evidence="3" id="KW-1133">Transmembrane helix</keyword>
<keyword evidence="3" id="KW-0472">Membrane</keyword>
<evidence type="ECO:0000256" key="4">
    <source>
        <dbReference type="SAM" id="SignalP"/>
    </source>
</evidence>
<dbReference type="PROSITE" id="PS01180">
    <property type="entry name" value="CUB"/>
    <property type="match status" value="1"/>
</dbReference>
<dbReference type="SUPFAM" id="SSF49854">
    <property type="entry name" value="Spermadhesin, CUB domain"/>
    <property type="match status" value="1"/>
</dbReference>
<accession>A0A813YKC0</accession>
<keyword evidence="3" id="KW-0812">Transmembrane</keyword>
<name>A0A813YKC0_9BILA</name>
<feature type="transmembrane region" description="Helical" evidence="3">
    <location>
        <begin position="322"/>
        <end position="348"/>
    </location>
</feature>
<keyword evidence="7" id="KW-1185">Reference proteome</keyword>
<feature type="disulfide bond" evidence="2">
    <location>
        <begin position="173"/>
        <end position="190"/>
    </location>
</feature>
<dbReference type="EMBL" id="CAJNOC010001712">
    <property type="protein sequence ID" value="CAF0885595.1"/>
    <property type="molecule type" value="Genomic_DNA"/>
</dbReference>
<comment type="caution">
    <text evidence="6">The sequence shown here is derived from an EMBL/GenBank/DDBJ whole genome shotgun (WGS) entry which is preliminary data.</text>
</comment>
<dbReference type="InterPro" id="IPR035914">
    <property type="entry name" value="Sperma_CUB_dom_sf"/>
</dbReference>
<organism evidence="6 7">
    <name type="scientific">Brachionus calyciflorus</name>
    <dbReference type="NCBI Taxonomy" id="104777"/>
    <lineage>
        <taxon>Eukaryota</taxon>
        <taxon>Metazoa</taxon>
        <taxon>Spiralia</taxon>
        <taxon>Gnathifera</taxon>
        <taxon>Rotifera</taxon>
        <taxon>Eurotatoria</taxon>
        <taxon>Monogononta</taxon>
        <taxon>Pseudotrocha</taxon>
        <taxon>Ploima</taxon>
        <taxon>Brachionidae</taxon>
        <taxon>Brachionus</taxon>
    </lineage>
</organism>
<dbReference type="SMART" id="SM00042">
    <property type="entry name" value="CUB"/>
    <property type="match status" value="1"/>
</dbReference>
<feature type="domain" description="CUB" evidence="5">
    <location>
        <begin position="122"/>
        <end position="228"/>
    </location>
</feature>
<feature type="signal peptide" evidence="4">
    <location>
        <begin position="1"/>
        <end position="19"/>
    </location>
</feature>
<sequence>MIFYISWFILLFQTPLTHTLTYEIESKCLSEKPSSISINCPPNKITRILKAFYGYSWSGDCHFIEKDCIVDVPNEDLSCLGEGCSVKIIESPIILQECWNLMASYIQIDYECIPVEDLQNMCNVQESERPVGYIITPNYPSFLDNDLSCPCTVSAPKGYTLSIEVLDFRLPGCSQAGLTLWSDSSTYTHCLSISSGILPGSESQNISMRLHSEHKKLNAGFLLKYFTNPPSNETKIKFVCYGSLSNWNLKNSTKINLAEDSDDQNGLVKIKPKKVNSMTTNGYFLRKNKLDKETSQENLKEDDFKESQDKAILRSREKSKDWTVVIISIIASVVFLLVLINALIWFIFSIKKEDEGDSPKIPKQTMTTENYLPPCNDFYKVGFQNDETNDAYSGNSINGLYNTGTMTNFVARQKIWNKYHPYSNGNPEITQTDGLEPFKEFYNLNEPSIPFDTSEFIMKPKKSKNKKEIYDHQMYSMNSESMNKTRPQSPPRMKYDYPSESYFKANSNIYETDGGNGSGNCDNSEYSVIGKLPNFKNKLTGNHNGKNPNYSFNPKLNYQQGYHPASWLNVEDKDCCLSENENLPDGDICDFDILNFGNLGIEKAGFNNLEKEFMVSTVKNQGEIDENEFKI</sequence>
<protein>
    <recommendedName>
        <fullName evidence="5">CUB domain-containing protein</fullName>
    </recommendedName>
</protein>